<dbReference type="EMBL" id="JABWUV010000002">
    <property type="protein sequence ID" value="KAF6378890.1"/>
    <property type="molecule type" value="Genomic_DNA"/>
</dbReference>
<keyword evidence="2" id="KW-1185">Reference proteome</keyword>
<protein>
    <submittedName>
        <fullName evidence="1">Uncharacterized protein</fullName>
    </submittedName>
</protein>
<gene>
    <name evidence="1" type="ORF">mMyoMyo1_009779</name>
</gene>
<dbReference type="AlphaFoldDB" id="A0A7J7ZYU0"/>
<evidence type="ECO:0000313" key="1">
    <source>
        <dbReference type="EMBL" id="KAF6378890.1"/>
    </source>
</evidence>
<sequence>MPIDQSFLISVNCMKSWVSKSLLWGCLHTVGRFPEPEAYPLAAIVSILPCSVTSKTVFKNCPLSPGAKLSLVENYSCPCFKVLLFYQNGSDFVFQDHKTVFPHWTSEGQWPHFQNQSREPASSPVSLLSCPIASG</sequence>
<organism evidence="1 2">
    <name type="scientific">Myotis myotis</name>
    <name type="common">Greater mouse-eared bat</name>
    <name type="synonym">Vespertilio myotis</name>
    <dbReference type="NCBI Taxonomy" id="51298"/>
    <lineage>
        <taxon>Eukaryota</taxon>
        <taxon>Metazoa</taxon>
        <taxon>Chordata</taxon>
        <taxon>Craniata</taxon>
        <taxon>Vertebrata</taxon>
        <taxon>Euteleostomi</taxon>
        <taxon>Mammalia</taxon>
        <taxon>Eutheria</taxon>
        <taxon>Laurasiatheria</taxon>
        <taxon>Chiroptera</taxon>
        <taxon>Yangochiroptera</taxon>
        <taxon>Vespertilionidae</taxon>
        <taxon>Myotis</taxon>
    </lineage>
</organism>
<evidence type="ECO:0000313" key="2">
    <source>
        <dbReference type="Proteomes" id="UP000527355"/>
    </source>
</evidence>
<reference evidence="1 2" key="1">
    <citation type="journal article" date="2020" name="Nature">
        <title>Six reference-quality genomes reveal evolution of bat adaptations.</title>
        <authorList>
            <person name="Jebb D."/>
            <person name="Huang Z."/>
            <person name="Pippel M."/>
            <person name="Hughes G.M."/>
            <person name="Lavrichenko K."/>
            <person name="Devanna P."/>
            <person name="Winkler S."/>
            <person name="Jermiin L.S."/>
            <person name="Skirmuntt E.C."/>
            <person name="Katzourakis A."/>
            <person name="Burkitt-Gray L."/>
            <person name="Ray D.A."/>
            <person name="Sullivan K.A.M."/>
            <person name="Roscito J.G."/>
            <person name="Kirilenko B.M."/>
            <person name="Davalos L.M."/>
            <person name="Corthals A.P."/>
            <person name="Power M.L."/>
            <person name="Jones G."/>
            <person name="Ransome R.D."/>
            <person name="Dechmann D.K.N."/>
            <person name="Locatelli A.G."/>
            <person name="Puechmaille S.J."/>
            <person name="Fedrigo O."/>
            <person name="Jarvis E.D."/>
            <person name="Hiller M."/>
            <person name="Vernes S.C."/>
            <person name="Myers E.W."/>
            <person name="Teeling E.C."/>
        </authorList>
    </citation>
    <scope>NUCLEOTIDE SEQUENCE [LARGE SCALE GENOMIC DNA]</scope>
    <source>
        <strain evidence="1">MMyoMyo1</strain>
        <tissue evidence="1">Flight muscle</tissue>
    </source>
</reference>
<comment type="caution">
    <text evidence="1">The sequence shown here is derived from an EMBL/GenBank/DDBJ whole genome shotgun (WGS) entry which is preliminary data.</text>
</comment>
<proteinExistence type="predicted"/>
<accession>A0A7J7ZYU0</accession>
<name>A0A7J7ZYU0_MYOMY</name>
<dbReference type="Proteomes" id="UP000527355">
    <property type="component" value="Unassembled WGS sequence"/>
</dbReference>